<evidence type="ECO:0000313" key="2">
    <source>
        <dbReference type="EMBL" id="GHB07436.1"/>
    </source>
</evidence>
<dbReference type="PIRSF" id="PIRSF009320">
    <property type="entry name" value="Nuc_binding_HP_1000"/>
    <property type="match status" value="1"/>
</dbReference>
<feature type="domain" description="AAA" evidence="1">
    <location>
        <begin position="1"/>
        <end position="168"/>
    </location>
</feature>
<dbReference type="RefSeq" id="WP_189442626.1">
    <property type="nucleotide sequence ID" value="NZ_BMZI01000001.1"/>
</dbReference>
<accession>A0ABQ3DPJ9</accession>
<evidence type="ECO:0000259" key="1">
    <source>
        <dbReference type="Pfam" id="PF13614"/>
    </source>
</evidence>
<dbReference type="InterPro" id="IPR050678">
    <property type="entry name" value="DNA_Partitioning_ATPase"/>
</dbReference>
<dbReference type="PANTHER" id="PTHR13696">
    <property type="entry name" value="P-LOOP CONTAINING NUCLEOSIDE TRIPHOSPHATE HYDROLASE"/>
    <property type="match status" value="1"/>
</dbReference>
<dbReference type="InterPro" id="IPR025669">
    <property type="entry name" value="AAA_dom"/>
</dbReference>
<evidence type="ECO:0000313" key="3">
    <source>
        <dbReference type="Proteomes" id="UP000646745"/>
    </source>
</evidence>
<organism evidence="2 3">
    <name type="scientific">Salinicola rhizosphaerae</name>
    <dbReference type="NCBI Taxonomy" id="1443141"/>
    <lineage>
        <taxon>Bacteria</taxon>
        <taxon>Pseudomonadati</taxon>
        <taxon>Pseudomonadota</taxon>
        <taxon>Gammaproteobacteria</taxon>
        <taxon>Oceanospirillales</taxon>
        <taxon>Halomonadaceae</taxon>
        <taxon>Salinicola</taxon>
    </lineage>
</organism>
<dbReference type="Proteomes" id="UP000646745">
    <property type="component" value="Unassembled WGS sequence"/>
</dbReference>
<reference evidence="3" key="1">
    <citation type="journal article" date="2019" name="Int. J. Syst. Evol. Microbiol.">
        <title>The Global Catalogue of Microorganisms (GCM) 10K type strain sequencing project: providing services to taxonomists for standard genome sequencing and annotation.</title>
        <authorList>
            <consortium name="The Broad Institute Genomics Platform"/>
            <consortium name="The Broad Institute Genome Sequencing Center for Infectious Disease"/>
            <person name="Wu L."/>
            <person name="Ma J."/>
        </authorList>
    </citation>
    <scope>NUCLEOTIDE SEQUENCE [LARGE SCALE GENOMIC DNA]</scope>
    <source>
        <strain evidence="3">KCTC 32998</strain>
    </source>
</reference>
<sequence>MKVVALHNLKGGVGKTSAAVNLAREAHRDGLPVLLWDLDAQGASTWILGGESGLGKKISKLLAGKSPLGEQVQRTPWERFDLLPADIRLRELDRLLNDKANGDKHLKRLIAPFGEEYALLILDCPPGLSTLADQLIRAADRILVPTIPSPLSVQAFSRMIEHLDLKKRQRERLSPFFNLVDRRRNLHAEWLESPPEAIGSPMTSWIPYASVVERMSLECRPLADLAPRSPATLAYRRLWAELKAELAIDR</sequence>
<dbReference type="SUPFAM" id="SSF52540">
    <property type="entry name" value="P-loop containing nucleoside triphosphate hydrolases"/>
    <property type="match status" value="1"/>
</dbReference>
<dbReference type="Gene3D" id="3.40.50.300">
    <property type="entry name" value="P-loop containing nucleotide triphosphate hydrolases"/>
    <property type="match status" value="1"/>
</dbReference>
<dbReference type="CDD" id="cd02042">
    <property type="entry name" value="ParAB_family"/>
    <property type="match status" value="1"/>
</dbReference>
<name>A0ABQ3DPJ9_9GAMM</name>
<dbReference type="InterPro" id="IPR027417">
    <property type="entry name" value="P-loop_NTPase"/>
</dbReference>
<comment type="caution">
    <text evidence="2">The sequence shown here is derived from an EMBL/GenBank/DDBJ whole genome shotgun (WGS) entry which is preliminary data.</text>
</comment>
<dbReference type="EMBL" id="BMZI01000001">
    <property type="protein sequence ID" value="GHB07436.1"/>
    <property type="molecule type" value="Genomic_DNA"/>
</dbReference>
<keyword evidence="3" id="KW-1185">Reference proteome</keyword>
<dbReference type="Pfam" id="PF13614">
    <property type="entry name" value="AAA_31"/>
    <property type="match status" value="1"/>
</dbReference>
<protein>
    <submittedName>
        <fullName evidence="2">Cobyrinic acid a,c-diamide synthase</fullName>
    </submittedName>
</protein>
<proteinExistence type="predicted"/>
<gene>
    <name evidence="2" type="ORF">GCM10009038_00790</name>
</gene>
<dbReference type="PANTHER" id="PTHR13696:SF52">
    <property type="entry name" value="PARA FAMILY PROTEIN CT_582"/>
    <property type="match status" value="1"/>
</dbReference>